<dbReference type="PANTHER" id="PTHR30203">
    <property type="entry name" value="OUTER MEMBRANE CATION EFFLUX PROTEIN"/>
    <property type="match status" value="1"/>
</dbReference>
<comment type="similarity">
    <text evidence="1 2">Belongs to the outer membrane factor (OMF) (TC 1.B.17) family.</text>
</comment>
<proteinExistence type="inferred from homology"/>
<evidence type="ECO:0000313" key="3">
    <source>
        <dbReference type="EMBL" id="MDO2409851.1"/>
    </source>
</evidence>
<name>A0ABT8T8L4_9BACT</name>
<dbReference type="NCBIfam" id="TIGR01845">
    <property type="entry name" value="outer_NodT"/>
    <property type="match status" value="1"/>
</dbReference>
<sequence>MRRILEFLVVFAIALSFSACNLRPKIPAVDTNVSLANPIMVNDINESWWEEFNNSQLNELMSLALSKNSDLLLALNSLEQAKVQMDLAKLEFTPNVKGEASSIKSETSERSPQGRSTSTLTSIGAVLSWEIDLWGRVRNAARAGIAMYEASAMDVQNARLSIAASVANTYFSLIALSEQENILKESLASYEQTLEYRKAELESGYITELVYYQSKASVDSARSQLATLQDSLSKTRTALAILSGKDASFIAENNITIKDANYTIPSVPEGISADILERRADVGAALLRFKAANAQIGVARAAYFPQINLTAALGYTSNDFERLLVSSAHTWQKGGSLVMPLFDFGRTASNVKLAWLDQNASMLEYDKTLKNALGEVKDALELRKNADFKLSAASDLEASGARVYELSKLRYEAGYSSHLELLDAQRQHLSARLELASSKAGLATSVVEVFKAFGGGFKNPKGLEKSLDETLKY</sequence>
<dbReference type="SUPFAM" id="SSF56954">
    <property type="entry name" value="Outer membrane efflux proteins (OEP)"/>
    <property type="match status" value="1"/>
</dbReference>
<keyword evidence="2" id="KW-0812">Transmembrane</keyword>
<evidence type="ECO:0000256" key="2">
    <source>
        <dbReference type="RuleBase" id="RU362097"/>
    </source>
</evidence>
<dbReference type="InterPro" id="IPR010131">
    <property type="entry name" value="MdtP/NodT-like"/>
</dbReference>
<dbReference type="Gene3D" id="2.20.200.10">
    <property type="entry name" value="Outer membrane efflux proteins (OEP)"/>
    <property type="match status" value="1"/>
</dbReference>
<dbReference type="PROSITE" id="PS51257">
    <property type="entry name" value="PROKAR_LIPOPROTEIN"/>
    <property type="match status" value="1"/>
</dbReference>
<comment type="caution">
    <text evidence="3">The sequence shown here is derived from an EMBL/GenBank/DDBJ whole genome shotgun (WGS) entry which is preliminary data.</text>
</comment>
<reference evidence="3 4" key="1">
    <citation type="submission" date="2023-06" db="EMBL/GenBank/DDBJ databases">
        <title>Campylobacter magnum sp. nov., isolated from cecal contents of domestic pigs (Sus scrofa domesticus).</title>
        <authorList>
            <person name="Papic B."/>
            <person name="Gruntar I."/>
        </authorList>
    </citation>
    <scope>NUCLEOTIDE SEQUENCE [LARGE SCALE GENOMIC DNA]</scope>
    <source>
        <strain evidence="4">34484-21</strain>
    </source>
</reference>
<dbReference type="InterPro" id="IPR003423">
    <property type="entry name" value="OMP_efflux"/>
</dbReference>
<evidence type="ECO:0000256" key="1">
    <source>
        <dbReference type="ARBA" id="ARBA00007613"/>
    </source>
</evidence>
<dbReference type="Gene3D" id="1.20.1600.10">
    <property type="entry name" value="Outer membrane efflux proteins (OEP)"/>
    <property type="match status" value="1"/>
</dbReference>
<keyword evidence="2" id="KW-0472">Membrane</keyword>
<keyword evidence="4" id="KW-1185">Reference proteome</keyword>
<gene>
    <name evidence="3" type="ORF">Q2362_07035</name>
</gene>
<evidence type="ECO:0000313" key="4">
    <source>
        <dbReference type="Proteomes" id="UP001171111"/>
    </source>
</evidence>
<keyword evidence="2" id="KW-1134">Transmembrane beta strand</keyword>
<dbReference type="Proteomes" id="UP001171111">
    <property type="component" value="Unassembled WGS sequence"/>
</dbReference>
<organism evidence="3 4">
    <name type="scientific">Campylobacter magnus</name>
    <dbReference type="NCBI Taxonomy" id="3026462"/>
    <lineage>
        <taxon>Bacteria</taxon>
        <taxon>Pseudomonadati</taxon>
        <taxon>Campylobacterota</taxon>
        <taxon>Epsilonproteobacteria</taxon>
        <taxon>Campylobacterales</taxon>
        <taxon>Campylobacteraceae</taxon>
        <taxon>Campylobacter</taxon>
    </lineage>
</organism>
<dbReference type="RefSeq" id="WP_302244626.1">
    <property type="nucleotide sequence ID" value="NZ_JAULJQ010000008.1"/>
</dbReference>
<keyword evidence="2" id="KW-0564">Palmitate</keyword>
<dbReference type="EMBL" id="JAULJQ010000008">
    <property type="protein sequence ID" value="MDO2409851.1"/>
    <property type="molecule type" value="Genomic_DNA"/>
</dbReference>
<keyword evidence="2" id="KW-0449">Lipoprotein</keyword>
<comment type="subcellular location">
    <subcellularLocation>
        <location evidence="2">Cell membrane</location>
        <topology evidence="2">Lipid-anchor</topology>
    </subcellularLocation>
</comment>
<dbReference type="Pfam" id="PF02321">
    <property type="entry name" value="OEP"/>
    <property type="match status" value="2"/>
</dbReference>
<accession>A0ABT8T8L4</accession>
<protein>
    <submittedName>
        <fullName evidence="3">Efflux transporter outer membrane subunit</fullName>
    </submittedName>
</protein>